<dbReference type="PANTHER" id="PTHR33077:SF140">
    <property type="entry name" value="PROTEIN TIFY 10B"/>
    <property type="match status" value="1"/>
</dbReference>
<dbReference type="PANTHER" id="PTHR33077">
    <property type="entry name" value="PROTEIN TIFY 4A-RELATED-RELATED"/>
    <property type="match status" value="1"/>
</dbReference>
<dbReference type="GO" id="GO:0031347">
    <property type="term" value="P:regulation of defense response"/>
    <property type="evidence" value="ECO:0007669"/>
    <property type="project" value="TreeGrafter"/>
</dbReference>
<evidence type="ECO:0000313" key="1">
    <source>
        <dbReference type="EMBL" id="CAD1826062.1"/>
    </source>
</evidence>
<sequence>MERNMNMVMEERREKTTKFSLACSLLSQYMKEKKSFGGCISPTNHHEPDAGIDLNAPESTELHFPEFTSHTVDVSYKGQNVNKEGTNEQLTIFYGGKCWFSTIFLAKRGHVAVAQSTLPSTIQTTASDMPIARRNSLHRFLQKRKHRINSKAPYQTNVVKPEEDNKSWLTFKL</sequence>
<protein>
    <submittedName>
        <fullName evidence="1">Uncharacterized protein</fullName>
    </submittedName>
</protein>
<dbReference type="InterPro" id="IPR040390">
    <property type="entry name" value="TIFY/JAZ"/>
</dbReference>
<name>A0A6V7P5J9_ANACO</name>
<dbReference type="Pfam" id="PF09425">
    <property type="entry name" value="Jas_motif"/>
    <property type="match status" value="1"/>
</dbReference>
<dbReference type="EMBL" id="LR862145">
    <property type="protein sequence ID" value="CAD1826062.1"/>
    <property type="molecule type" value="Genomic_DNA"/>
</dbReference>
<dbReference type="GO" id="GO:2000022">
    <property type="term" value="P:regulation of jasmonic acid mediated signaling pathway"/>
    <property type="evidence" value="ECO:0007669"/>
    <property type="project" value="TreeGrafter"/>
</dbReference>
<dbReference type="GO" id="GO:0005634">
    <property type="term" value="C:nucleus"/>
    <property type="evidence" value="ECO:0007669"/>
    <property type="project" value="TreeGrafter"/>
</dbReference>
<reference evidence="1" key="1">
    <citation type="submission" date="2020-07" db="EMBL/GenBank/DDBJ databases">
        <authorList>
            <person name="Lin J."/>
        </authorList>
    </citation>
    <scope>NUCLEOTIDE SEQUENCE</scope>
</reference>
<dbReference type="AlphaFoldDB" id="A0A6V7P5J9"/>
<dbReference type="InterPro" id="IPR018467">
    <property type="entry name" value="CCT_CS"/>
</dbReference>
<organism evidence="1">
    <name type="scientific">Ananas comosus var. bracteatus</name>
    <name type="common">red pineapple</name>
    <dbReference type="NCBI Taxonomy" id="296719"/>
    <lineage>
        <taxon>Eukaryota</taxon>
        <taxon>Viridiplantae</taxon>
        <taxon>Streptophyta</taxon>
        <taxon>Embryophyta</taxon>
        <taxon>Tracheophyta</taxon>
        <taxon>Spermatophyta</taxon>
        <taxon>Magnoliopsida</taxon>
        <taxon>Liliopsida</taxon>
        <taxon>Poales</taxon>
        <taxon>Bromeliaceae</taxon>
        <taxon>Bromelioideae</taxon>
        <taxon>Ananas</taxon>
    </lineage>
</organism>
<dbReference type="GO" id="GO:0009611">
    <property type="term" value="P:response to wounding"/>
    <property type="evidence" value="ECO:0007669"/>
    <property type="project" value="TreeGrafter"/>
</dbReference>
<accession>A0A6V7P5J9</accession>
<gene>
    <name evidence="1" type="ORF">CB5_LOCUS9273</name>
</gene>
<proteinExistence type="predicted"/>